<dbReference type="EMBL" id="CQPA01000026">
    <property type="protein sequence ID" value="CNU55414.1"/>
    <property type="molecule type" value="Genomic_DNA"/>
</dbReference>
<accession>A0A655DAL6</accession>
<evidence type="ECO:0000313" key="1">
    <source>
        <dbReference type="EMBL" id="CNU55414.1"/>
    </source>
</evidence>
<dbReference type="Proteomes" id="UP000041314">
    <property type="component" value="Unassembled WGS sequence"/>
</dbReference>
<gene>
    <name evidence="1" type="ORF">ERS008198_03044</name>
</gene>
<dbReference type="AlphaFoldDB" id="A0A655DAL6"/>
<reference evidence="1 2" key="1">
    <citation type="submission" date="2015-03" db="EMBL/GenBank/DDBJ databases">
        <authorList>
            <consortium name="Pathogen Informatics"/>
        </authorList>
    </citation>
    <scope>NUCLEOTIDE SEQUENCE [LARGE SCALE GENOMIC DNA]</scope>
    <source>
        <strain evidence="1 2">A1104</strain>
    </source>
</reference>
<evidence type="ECO:0000313" key="2">
    <source>
        <dbReference type="Proteomes" id="UP000041314"/>
    </source>
</evidence>
<organism evidence="1 2">
    <name type="scientific">Salmonella enterica subsp. enterica serovar Bovismorbificans</name>
    <dbReference type="NCBI Taxonomy" id="58097"/>
    <lineage>
        <taxon>Bacteria</taxon>
        <taxon>Pseudomonadati</taxon>
        <taxon>Pseudomonadota</taxon>
        <taxon>Gammaproteobacteria</taxon>
        <taxon>Enterobacterales</taxon>
        <taxon>Enterobacteriaceae</taxon>
        <taxon>Salmonella</taxon>
    </lineage>
</organism>
<name>A0A655DAL6_SALET</name>
<proteinExistence type="predicted"/>
<sequence length="122" mass="13883">MPVFIAESGHISVVVTRFVRDDDIADLQRGRQTACGTGIDDHVRLAVLQKQRCAQRRRDFTDTGFQQRHFGAVQLASVNFAAAQRNRLTVVNFVTQQRNFFFHCANDADFHRFTRDKSVLGA</sequence>
<protein>
    <submittedName>
        <fullName evidence="1">Uncharacterized protein</fullName>
    </submittedName>
</protein>